<accession>A0A516EZH3</accession>
<dbReference type="Pfam" id="PF00361">
    <property type="entry name" value="Proton_antipo_M"/>
    <property type="match status" value="1"/>
</dbReference>
<evidence type="ECO:0000256" key="12">
    <source>
        <dbReference type="ARBA" id="ARBA00023027"/>
    </source>
</evidence>
<feature type="transmembrane region" description="Helical" evidence="18">
    <location>
        <begin position="234"/>
        <end position="252"/>
    </location>
</feature>
<keyword evidence="14 20" id="KW-0496">Mitochondrion</keyword>
<keyword evidence="9" id="KW-1278">Translocase</keyword>
<evidence type="ECO:0000256" key="17">
    <source>
        <dbReference type="ARBA" id="ARBA00049551"/>
    </source>
</evidence>
<evidence type="ECO:0000256" key="16">
    <source>
        <dbReference type="ARBA" id="ARBA00031028"/>
    </source>
</evidence>
<feature type="transmembrane region" description="Helical" evidence="18">
    <location>
        <begin position="63"/>
        <end position="80"/>
    </location>
</feature>
<evidence type="ECO:0000256" key="2">
    <source>
        <dbReference type="ARBA" id="ARBA00007012"/>
    </source>
</evidence>
<evidence type="ECO:0000313" key="20">
    <source>
        <dbReference type="EMBL" id="QDO71907.1"/>
    </source>
</evidence>
<evidence type="ECO:0000256" key="1">
    <source>
        <dbReference type="ARBA" id="ARBA00004448"/>
    </source>
</evidence>
<dbReference type="PANTHER" id="PTHR46552:SF1">
    <property type="entry name" value="NADH-UBIQUINONE OXIDOREDUCTASE CHAIN 2"/>
    <property type="match status" value="1"/>
</dbReference>
<keyword evidence="7 18" id="KW-0812">Transmembrane</keyword>
<evidence type="ECO:0000256" key="13">
    <source>
        <dbReference type="ARBA" id="ARBA00023075"/>
    </source>
</evidence>
<evidence type="ECO:0000256" key="7">
    <source>
        <dbReference type="ARBA" id="ARBA00022692"/>
    </source>
</evidence>
<dbReference type="GO" id="GO:0008137">
    <property type="term" value="F:NADH dehydrogenase (ubiquinone) activity"/>
    <property type="evidence" value="ECO:0007669"/>
    <property type="project" value="UniProtKB-EC"/>
</dbReference>
<feature type="transmembrane region" description="Helical" evidence="18">
    <location>
        <begin position="153"/>
        <end position="171"/>
    </location>
</feature>
<dbReference type="AlphaFoldDB" id="A0A516EZH3"/>
<evidence type="ECO:0000256" key="11">
    <source>
        <dbReference type="ARBA" id="ARBA00022989"/>
    </source>
</evidence>
<comment type="catalytic activity">
    <reaction evidence="17">
        <text>a ubiquinone + NADH + 5 H(+)(in) = a ubiquinol + NAD(+) + 4 H(+)(out)</text>
        <dbReference type="Rhea" id="RHEA:29091"/>
        <dbReference type="Rhea" id="RHEA-COMP:9565"/>
        <dbReference type="Rhea" id="RHEA-COMP:9566"/>
        <dbReference type="ChEBI" id="CHEBI:15378"/>
        <dbReference type="ChEBI" id="CHEBI:16389"/>
        <dbReference type="ChEBI" id="CHEBI:17976"/>
        <dbReference type="ChEBI" id="CHEBI:57540"/>
        <dbReference type="ChEBI" id="CHEBI:57945"/>
        <dbReference type="EC" id="7.1.1.2"/>
    </reaction>
</comment>
<evidence type="ECO:0000256" key="8">
    <source>
        <dbReference type="ARBA" id="ARBA00022792"/>
    </source>
</evidence>
<feature type="transmembrane region" description="Helical" evidence="18">
    <location>
        <begin position="201"/>
        <end position="222"/>
    </location>
</feature>
<organism evidence="20">
    <name type="scientific">Lithophaga curta</name>
    <dbReference type="NCBI Taxonomy" id="2590090"/>
    <lineage>
        <taxon>Eukaryota</taxon>
        <taxon>Metazoa</taxon>
        <taxon>Spiralia</taxon>
        <taxon>Lophotrochozoa</taxon>
        <taxon>Mollusca</taxon>
        <taxon>Bivalvia</taxon>
        <taxon>Autobranchia</taxon>
        <taxon>Pteriomorphia</taxon>
        <taxon>Mytilida</taxon>
        <taxon>Mytiloidea</taxon>
        <taxon>Mytilidae</taxon>
        <taxon>Lithophaginae</taxon>
        <taxon>Lithophaga</taxon>
    </lineage>
</organism>
<evidence type="ECO:0000256" key="9">
    <source>
        <dbReference type="ARBA" id="ARBA00022967"/>
    </source>
</evidence>
<feature type="transmembrane region" description="Helical" evidence="18">
    <location>
        <begin position="7"/>
        <end position="26"/>
    </location>
</feature>
<geneLocation type="mitochondrion" evidence="20"/>
<feature type="transmembrane region" description="Helical" evidence="18">
    <location>
        <begin position="272"/>
        <end position="291"/>
    </location>
</feature>
<proteinExistence type="inferred from homology"/>
<keyword evidence="8" id="KW-0999">Mitochondrion inner membrane</keyword>
<evidence type="ECO:0000256" key="18">
    <source>
        <dbReference type="SAM" id="Phobius"/>
    </source>
</evidence>
<comment type="subcellular location">
    <subcellularLocation>
        <location evidence="1">Mitochondrion inner membrane</location>
        <topology evidence="1">Multi-pass membrane protein</topology>
    </subcellularLocation>
</comment>
<keyword evidence="12" id="KW-0520">NAD</keyword>
<feature type="transmembrane region" description="Helical" evidence="18">
    <location>
        <begin position="303"/>
        <end position="323"/>
    </location>
</feature>
<dbReference type="EMBL" id="MK721546">
    <property type="protein sequence ID" value="QDO71907.1"/>
    <property type="molecule type" value="Genomic_DNA"/>
</dbReference>
<evidence type="ECO:0000256" key="5">
    <source>
        <dbReference type="ARBA" id="ARBA00022448"/>
    </source>
</evidence>
<keyword evidence="5" id="KW-0813">Transport</keyword>
<protein>
    <recommendedName>
        <fullName evidence="4">NADH-ubiquinone oxidoreductase chain 2</fullName>
        <ecNumber evidence="3">7.1.1.2</ecNumber>
    </recommendedName>
    <alternativeName>
        <fullName evidence="16">NADH dehydrogenase subunit 2</fullName>
    </alternativeName>
</protein>
<dbReference type="EC" id="7.1.1.2" evidence="3"/>
<gene>
    <name evidence="20" type="primary">nad2</name>
</gene>
<dbReference type="GO" id="GO:0005743">
    <property type="term" value="C:mitochondrial inner membrane"/>
    <property type="evidence" value="ECO:0007669"/>
    <property type="project" value="UniProtKB-SubCell"/>
</dbReference>
<keyword evidence="10" id="KW-0249">Electron transport</keyword>
<keyword evidence="6" id="KW-0679">Respiratory chain</keyword>
<dbReference type="PANTHER" id="PTHR46552">
    <property type="entry name" value="NADH-UBIQUINONE OXIDOREDUCTASE CHAIN 2"/>
    <property type="match status" value="1"/>
</dbReference>
<evidence type="ECO:0000256" key="6">
    <source>
        <dbReference type="ARBA" id="ARBA00022660"/>
    </source>
</evidence>
<feature type="transmembrane region" description="Helical" evidence="18">
    <location>
        <begin position="178"/>
        <end position="195"/>
    </location>
</feature>
<dbReference type="InterPro" id="IPR001750">
    <property type="entry name" value="ND/Mrp_TM"/>
</dbReference>
<comment type="similarity">
    <text evidence="2">Belongs to the complex I subunit 2 family.</text>
</comment>
<sequence>MRVFYLYNPLFFIGWFLLVVGMMVAVSTDSCLTAWLGMELNLVGLMGVFAVRECLVPAVKIKYFVVQCIASSMFLVGILSLKGGEVGDDMGGLALCSGAVVQVSLFLKIGVFPLHTWVPSVINSSGWLETWLLLTVQKLAPFVLVGMWGGSRFLLAVAAGSALVGGVGGLNQSAIRGILAYSSFVHTGWMLVGVVESLSLFAFYFLVYAVQLAVLVGSCVALHRTSLMRGGGSLLGGLSMVSLSGMPPFAGFAPKLFLLLSVDSKGGLVMPLLGSVISMKYYTSACCAMVVECASFWDWRLWGWTWLFVVFTVFVYGCLFASFY</sequence>
<feature type="domain" description="NADH:quinone oxidoreductase/Mrp antiporter transmembrane" evidence="19">
    <location>
        <begin position="30"/>
        <end position="276"/>
    </location>
</feature>
<evidence type="ECO:0000256" key="10">
    <source>
        <dbReference type="ARBA" id="ARBA00022982"/>
    </source>
</evidence>
<keyword evidence="13" id="KW-0830">Ubiquinone</keyword>
<keyword evidence="11 18" id="KW-1133">Transmembrane helix</keyword>
<evidence type="ECO:0000256" key="15">
    <source>
        <dbReference type="ARBA" id="ARBA00023136"/>
    </source>
</evidence>
<feature type="transmembrane region" description="Helical" evidence="18">
    <location>
        <begin position="32"/>
        <end position="51"/>
    </location>
</feature>
<dbReference type="InterPro" id="IPR050175">
    <property type="entry name" value="Complex_I_Subunit_2"/>
</dbReference>
<evidence type="ECO:0000259" key="19">
    <source>
        <dbReference type="Pfam" id="PF00361"/>
    </source>
</evidence>
<evidence type="ECO:0000256" key="14">
    <source>
        <dbReference type="ARBA" id="ARBA00023128"/>
    </source>
</evidence>
<dbReference type="GO" id="GO:0006120">
    <property type="term" value="P:mitochondrial electron transport, NADH to ubiquinone"/>
    <property type="evidence" value="ECO:0007669"/>
    <property type="project" value="TreeGrafter"/>
</dbReference>
<reference evidence="20" key="1">
    <citation type="journal article" date="2019" name="Mol. Phylogenet. Evol.">
        <title>A mitochondrial genome phylogeny of Mytilidae (Bivalvia: Mytilida).</title>
        <authorList>
            <person name="Lee Y."/>
            <person name="Kwak H."/>
            <person name="Shin J."/>
            <person name="Kim S.C."/>
            <person name="Kim T."/>
            <person name="Park J.K."/>
        </authorList>
    </citation>
    <scope>NUCLEOTIDE SEQUENCE</scope>
</reference>
<evidence type="ECO:0000256" key="4">
    <source>
        <dbReference type="ARBA" id="ARBA00021008"/>
    </source>
</evidence>
<keyword evidence="15 18" id="KW-0472">Membrane</keyword>
<name>A0A516EZH3_9BIVA</name>
<evidence type="ECO:0000256" key="3">
    <source>
        <dbReference type="ARBA" id="ARBA00012944"/>
    </source>
</evidence>